<dbReference type="EMBL" id="HBUF01594222">
    <property type="protein sequence ID" value="CAG6774264.1"/>
    <property type="molecule type" value="Transcribed_RNA"/>
</dbReference>
<organism evidence="2">
    <name type="scientific">Cacopsylla melanoneura</name>
    <dbReference type="NCBI Taxonomy" id="428564"/>
    <lineage>
        <taxon>Eukaryota</taxon>
        <taxon>Metazoa</taxon>
        <taxon>Ecdysozoa</taxon>
        <taxon>Arthropoda</taxon>
        <taxon>Hexapoda</taxon>
        <taxon>Insecta</taxon>
        <taxon>Pterygota</taxon>
        <taxon>Neoptera</taxon>
        <taxon>Paraneoptera</taxon>
        <taxon>Hemiptera</taxon>
        <taxon>Sternorrhyncha</taxon>
        <taxon>Psylloidea</taxon>
        <taxon>Psyllidae</taxon>
        <taxon>Psyllinae</taxon>
        <taxon>Cacopsylla</taxon>
    </lineage>
</organism>
<evidence type="ECO:0000256" key="1">
    <source>
        <dbReference type="ARBA" id="ARBA00005361"/>
    </source>
</evidence>
<proteinExistence type="inferred from homology"/>
<dbReference type="GO" id="GO:0045505">
    <property type="term" value="F:dynein intermediate chain binding"/>
    <property type="evidence" value="ECO:0007669"/>
    <property type="project" value="TreeGrafter"/>
</dbReference>
<dbReference type="EMBL" id="HBUF01419715">
    <property type="protein sequence ID" value="CAG6740560.1"/>
    <property type="molecule type" value="Transcribed_RNA"/>
</dbReference>
<evidence type="ECO:0000313" key="2">
    <source>
        <dbReference type="EMBL" id="CAG6740563.1"/>
    </source>
</evidence>
<dbReference type="EMBL" id="HBUF01594223">
    <property type="protein sequence ID" value="CAG6774265.1"/>
    <property type="molecule type" value="Transcribed_RNA"/>
</dbReference>
<reference evidence="2" key="1">
    <citation type="submission" date="2021-05" db="EMBL/GenBank/DDBJ databases">
        <authorList>
            <person name="Alioto T."/>
            <person name="Alioto T."/>
            <person name="Gomez Garrido J."/>
        </authorList>
    </citation>
    <scope>NUCLEOTIDE SEQUENCE</scope>
</reference>
<dbReference type="EMBL" id="HBUF01081680">
    <property type="protein sequence ID" value="CAG6633083.1"/>
    <property type="molecule type" value="Transcribed_RNA"/>
</dbReference>
<dbReference type="InterPro" id="IPR038586">
    <property type="entry name" value="Tctex-1-like_sf"/>
</dbReference>
<dbReference type="CDD" id="cd21451">
    <property type="entry name" value="DLC-like_TCTEX1D"/>
    <property type="match status" value="1"/>
</dbReference>
<dbReference type="EMBL" id="HBUF01419720">
    <property type="protein sequence ID" value="CAG6740565.1"/>
    <property type="molecule type" value="Transcribed_RNA"/>
</dbReference>
<dbReference type="PANTHER" id="PTHR21255:SF65">
    <property type="entry name" value="TCTEX1 DOMAIN-CONTAINING PROTEIN 2"/>
    <property type="match status" value="1"/>
</dbReference>
<dbReference type="EMBL" id="HBUF01594221">
    <property type="protein sequence ID" value="CAG6774263.1"/>
    <property type="molecule type" value="Transcribed_RNA"/>
</dbReference>
<protein>
    <submittedName>
        <fullName evidence="2">Tctex1 domain-containing protein 1</fullName>
    </submittedName>
</protein>
<dbReference type="EMBL" id="HBUF01419718">
    <property type="protein sequence ID" value="CAG6740563.1"/>
    <property type="molecule type" value="Transcribed_RNA"/>
</dbReference>
<dbReference type="Pfam" id="PF03645">
    <property type="entry name" value="Tctex-1"/>
    <property type="match status" value="1"/>
</dbReference>
<name>A0A8D9E4L4_9HEMI</name>
<dbReference type="EMBL" id="HBUF01081681">
    <property type="protein sequence ID" value="CAG6633084.1"/>
    <property type="molecule type" value="Transcribed_RNA"/>
</dbReference>
<dbReference type="GO" id="GO:0007018">
    <property type="term" value="P:microtubule-based movement"/>
    <property type="evidence" value="ECO:0007669"/>
    <property type="project" value="TreeGrafter"/>
</dbReference>
<dbReference type="GO" id="GO:0005868">
    <property type="term" value="C:cytoplasmic dynein complex"/>
    <property type="evidence" value="ECO:0007669"/>
    <property type="project" value="TreeGrafter"/>
</dbReference>
<dbReference type="Gene3D" id="3.30.1140.40">
    <property type="entry name" value="Tctex-1"/>
    <property type="match status" value="1"/>
</dbReference>
<dbReference type="PANTHER" id="PTHR21255">
    <property type="entry name" value="T-COMPLEX-ASSOCIATED-TESTIS-EXPRESSED 1/ DYNEIN LIGHT CHAIN"/>
    <property type="match status" value="1"/>
</dbReference>
<dbReference type="EMBL" id="HBUF01419717">
    <property type="protein sequence ID" value="CAG6740562.1"/>
    <property type="molecule type" value="Transcribed_RNA"/>
</dbReference>
<accession>A0A8D9E4L4</accession>
<dbReference type="InterPro" id="IPR005334">
    <property type="entry name" value="Tctex-1-like"/>
</dbReference>
<dbReference type="AlphaFoldDB" id="A0A8D9E4L4"/>
<dbReference type="GO" id="GO:0005737">
    <property type="term" value="C:cytoplasm"/>
    <property type="evidence" value="ECO:0007669"/>
    <property type="project" value="TreeGrafter"/>
</dbReference>
<dbReference type="EMBL" id="HBUF01419716">
    <property type="protein sequence ID" value="CAG6740561.1"/>
    <property type="molecule type" value="Transcribed_RNA"/>
</dbReference>
<sequence length="132" mass="15715">MSSYFSKKRRSQMQTKMNTYRMESLNKFQPDRVEKIIKEVVNAHLNETTPYEPGWAKEISKEMTTEIRDKVRQLEFERYKLVCLVDIVQKSNLDMVSCASFLWNADHDRYAGFTFHNNQLVCAAYVYGVYYE</sequence>
<comment type="similarity">
    <text evidence="1">Belongs to the dynein light chain Tctex-type family.</text>
</comment>